<keyword evidence="3" id="KW-1185">Reference proteome</keyword>
<dbReference type="PANTHER" id="PTHR43591:SF24">
    <property type="entry name" value="2-METHOXY-6-POLYPRENYL-1,4-BENZOQUINOL METHYLASE, MITOCHONDRIAL"/>
    <property type="match status" value="1"/>
</dbReference>
<accession>A0A2S9XC83</accession>
<protein>
    <submittedName>
        <fullName evidence="2">Putative S-adenosylmethionine-dependent methyltransferase</fullName>
        <ecNumber evidence="2">2.1.1.-</ecNumber>
    </submittedName>
</protein>
<reference evidence="2 3" key="1">
    <citation type="submission" date="2018-03" db="EMBL/GenBank/DDBJ databases">
        <title>Draft Genome Sequences of the Obligatory Marine Myxobacteria Enhygromyxa salina SWB005.</title>
        <authorList>
            <person name="Poehlein A."/>
            <person name="Moghaddam J.A."/>
            <person name="Harms H."/>
            <person name="Alanjari M."/>
            <person name="Koenig G.M."/>
            <person name="Daniel R."/>
            <person name="Schaeberle T.F."/>
        </authorList>
    </citation>
    <scope>NUCLEOTIDE SEQUENCE [LARGE SCALE GENOMIC DNA]</scope>
    <source>
        <strain evidence="2 3">SWB005</strain>
    </source>
</reference>
<dbReference type="AlphaFoldDB" id="A0A2S9XC83"/>
<dbReference type="EMBL" id="PVNK01000281">
    <property type="protein sequence ID" value="PRP90465.1"/>
    <property type="molecule type" value="Genomic_DNA"/>
</dbReference>
<gene>
    <name evidence="2" type="ORF">ENSA5_64790</name>
</gene>
<dbReference type="SUPFAM" id="SSF53335">
    <property type="entry name" value="S-adenosyl-L-methionine-dependent methyltransferases"/>
    <property type="match status" value="1"/>
</dbReference>
<dbReference type="PANTHER" id="PTHR43591">
    <property type="entry name" value="METHYLTRANSFERASE"/>
    <property type="match status" value="1"/>
</dbReference>
<dbReference type="InterPro" id="IPR029063">
    <property type="entry name" value="SAM-dependent_MTases_sf"/>
</dbReference>
<sequence>MTKQAKPGSRARRELPAPLAQLLERGTTDHYTDPLLYDFEYRDQADDVEWYCALAEERAVGRTVLELGAGSGRVAIPLASEGHRVLALDRMEPMLAQLFTKLERLAAAGEPVSGTVEPVLADMMDLPLDDASVGLVIAPFNCLMHLYDWRELLACFREVFRVLEPGGTFAFDVLLPDLEWLRWDPNERHAVTPFVHPRTGEAMIYSTNHEYDPETQICHIRIYYDRDEAGDGQLKPGREPEQTVHLAHRQIYPDELRALLGIAGFELESQTGDFLDLSLSADIEVQAVICTKPRS</sequence>
<dbReference type="Proteomes" id="UP000237968">
    <property type="component" value="Unassembled WGS sequence"/>
</dbReference>
<dbReference type="RefSeq" id="WP_106395647.1">
    <property type="nucleotide sequence ID" value="NZ_PVNK01000281.1"/>
</dbReference>
<feature type="domain" description="Methyltransferase" evidence="1">
    <location>
        <begin position="64"/>
        <end position="167"/>
    </location>
</feature>
<organism evidence="2 3">
    <name type="scientific">Enhygromyxa salina</name>
    <dbReference type="NCBI Taxonomy" id="215803"/>
    <lineage>
        <taxon>Bacteria</taxon>
        <taxon>Pseudomonadati</taxon>
        <taxon>Myxococcota</taxon>
        <taxon>Polyangia</taxon>
        <taxon>Nannocystales</taxon>
        <taxon>Nannocystaceae</taxon>
        <taxon>Enhygromyxa</taxon>
    </lineage>
</organism>
<comment type="caution">
    <text evidence="2">The sequence shown here is derived from an EMBL/GenBank/DDBJ whole genome shotgun (WGS) entry which is preliminary data.</text>
</comment>
<keyword evidence="2" id="KW-0489">Methyltransferase</keyword>
<proteinExistence type="predicted"/>
<name>A0A2S9XC83_9BACT</name>
<evidence type="ECO:0000259" key="1">
    <source>
        <dbReference type="Pfam" id="PF13649"/>
    </source>
</evidence>
<dbReference type="EC" id="2.1.1.-" evidence="2"/>
<dbReference type="Pfam" id="PF13649">
    <property type="entry name" value="Methyltransf_25"/>
    <property type="match status" value="1"/>
</dbReference>
<evidence type="ECO:0000313" key="2">
    <source>
        <dbReference type="EMBL" id="PRP90465.1"/>
    </source>
</evidence>
<dbReference type="InterPro" id="IPR041698">
    <property type="entry name" value="Methyltransf_25"/>
</dbReference>
<evidence type="ECO:0000313" key="3">
    <source>
        <dbReference type="Proteomes" id="UP000237968"/>
    </source>
</evidence>
<dbReference type="GO" id="GO:0008168">
    <property type="term" value="F:methyltransferase activity"/>
    <property type="evidence" value="ECO:0007669"/>
    <property type="project" value="UniProtKB-KW"/>
</dbReference>
<dbReference type="OrthoDB" id="5298787at2"/>
<dbReference type="CDD" id="cd02440">
    <property type="entry name" value="AdoMet_MTases"/>
    <property type="match status" value="1"/>
</dbReference>
<dbReference type="GO" id="GO:0032259">
    <property type="term" value="P:methylation"/>
    <property type="evidence" value="ECO:0007669"/>
    <property type="project" value="UniProtKB-KW"/>
</dbReference>
<dbReference type="Gene3D" id="3.40.50.150">
    <property type="entry name" value="Vaccinia Virus protein VP39"/>
    <property type="match status" value="1"/>
</dbReference>
<keyword evidence="2" id="KW-0808">Transferase</keyword>